<accession>A0A834X7X8</accession>
<keyword evidence="2" id="KW-1185">Reference proteome</keyword>
<dbReference type="EMBL" id="JAAIUW010000003">
    <property type="protein sequence ID" value="KAF7839645.1"/>
    <property type="molecule type" value="Genomic_DNA"/>
</dbReference>
<evidence type="ECO:0000313" key="2">
    <source>
        <dbReference type="Proteomes" id="UP000634136"/>
    </source>
</evidence>
<name>A0A834X7X8_9FABA</name>
<sequence>MEKPRKARQAEKSPFLGMG</sequence>
<comment type="caution">
    <text evidence="1">The sequence shown here is derived from an EMBL/GenBank/DDBJ whole genome shotgun (WGS) entry which is preliminary data.</text>
</comment>
<evidence type="ECO:0000313" key="1">
    <source>
        <dbReference type="EMBL" id="KAF7839645.1"/>
    </source>
</evidence>
<reference evidence="1" key="1">
    <citation type="submission" date="2020-09" db="EMBL/GenBank/DDBJ databases">
        <title>Genome-Enabled Discovery of Anthraquinone Biosynthesis in Senna tora.</title>
        <authorList>
            <person name="Kang S.-H."/>
            <person name="Pandey R.P."/>
            <person name="Lee C.-M."/>
            <person name="Sim J.-S."/>
            <person name="Jeong J.-T."/>
            <person name="Choi B.-S."/>
            <person name="Jung M."/>
            <person name="Ginzburg D."/>
            <person name="Zhao K."/>
            <person name="Won S.Y."/>
            <person name="Oh T.-J."/>
            <person name="Yu Y."/>
            <person name="Kim N.-H."/>
            <person name="Lee O.R."/>
            <person name="Lee T.-H."/>
            <person name="Bashyal P."/>
            <person name="Kim T.-S."/>
            <person name="Lee W.-H."/>
            <person name="Kawkins C."/>
            <person name="Kim C.-K."/>
            <person name="Kim J.S."/>
            <person name="Ahn B.O."/>
            <person name="Rhee S.Y."/>
            <person name="Sohng J.K."/>
        </authorList>
    </citation>
    <scope>NUCLEOTIDE SEQUENCE</scope>
    <source>
        <tissue evidence="1">Leaf</tissue>
    </source>
</reference>
<gene>
    <name evidence="1" type="ORF">G2W53_008127</name>
</gene>
<organism evidence="1 2">
    <name type="scientific">Senna tora</name>
    <dbReference type="NCBI Taxonomy" id="362788"/>
    <lineage>
        <taxon>Eukaryota</taxon>
        <taxon>Viridiplantae</taxon>
        <taxon>Streptophyta</taxon>
        <taxon>Embryophyta</taxon>
        <taxon>Tracheophyta</taxon>
        <taxon>Spermatophyta</taxon>
        <taxon>Magnoliopsida</taxon>
        <taxon>eudicotyledons</taxon>
        <taxon>Gunneridae</taxon>
        <taxon>Pentapetalae</taxon>
        <taxon>rosids</taxon>
        <taxon>fabids</taxon>
        <taxon>Fabales</taxon>
        <taxon>Fabaceae</taxon>
        <taxon>Caesalpinioideae</taxon>
        <taxon>Cassia clade</taxon>
        <taxon>Senna</taxon>
    </lineage>
</organism>
<protein>
    <submittedName>
        <fullName evidence="1">Uncharacterized protein</fullName>
    </submittedName>
</protein>
<proteinExistence type="predicted"/>
<dbReference type="Proteomes" id="UP000634136">
    <property type="component" value="Unassembled WGS sequence"/>
</dbReference>
<dbReference type="AlphaFoldDB" id="A0A834X7X8"/>